<sequence>MYEKGTINRRYSKGVPFLLKMVSFIKRLEVEPYGRTMVYFLQFCNLSQTSIETQRILGTSCSSKLLSRYRANIGKERLNVINSAIKKALEQKHAIFMTIDDHHNIHTVRRPTEEGNTIGSHGYHLHQDCYMLFVRLVYESLFPGKNLADKQKPWRIKK</sequence>
<protein>
    <submittedName>
        <fullName evidence="1">Uncharacterized protein</fullName>
    </submittedName>
</protein>
<gene>
    <name evidence="1" type="ORF">PEVE_00040628</name>
</gene>
<dbReference type="EMBL" id="CALNXI010000748">
    <property type="protein sequence ID" value="CAH3043456.1"/>
    <property type="molecule type" value="Genomic_DNA"/>
</dbReference>
<keyword evidence="2" id="KW-1185">Reference proteome</keyword>
<accession>A0ABN8N5I9</accession>
<evidence type="ECO:0000313" key="2">
    <source>
        <dbReference type="Proteomes" id="UP001159427"/>
    </source>
</evidence>
<comment type="caution">
    <text evidence="1">The sequence shown here is derived from an EMBL/GenBank/DDBJ whole genome shotgun (WGS) entry which is preliminary data.</text>
</comment>
<name>A0ABN8N5I9_9CNID</name>
<organism evidence="1 2">
    <name type="scientific">Porites evermanni</name>
    <dbReference type="NCBI Taxonomy" id="104178"/>
    <lineage>
        <taxon>Eukaryota</taxon>
        <taxon>Metazoa</taxon>
        <taxon>Cnidaria</taxon>
        <taxon>Anthozoa</taxon>
        <taxon>Hexacorallia</taxon>
        <taxon>Scleractinia</taxon>
        <taxon>Fungiina</taxon>
        <taxon>Poritidae</taxon>
        <taxon>Porites</taxon>
    </lineage>
</organism>
<reference evidence="1 2" key="1">
    <citation type="submission" date="2022-05" db="EMBL/GenBank/DDBJ databases">
        <authorList>
            <consortium name="Genoscope - CEA"/>
            <person name="William W."/>
        </authorList>
    </citation>
    <scope>NUCLEOTIDE SEQUENCE [LARGE SCALE GENOMIC DNA]</scope>
</reference>
<evidence type="ECO:0000313" key="1">
    <source>
        <dbReference type="EMBL" id="CAH3043456.1"/>
    </source>
</evidence>
<proteinExistence type="predicted"/>
<dbReference type="Proteomes" id="UP001159427">
    <property type="component" value="Unassembled WGS sequence"/>
</dbReference>